<dbReference type="Pfam" id="PF11911">
    <property type="entry name" value="DUF3429"/>
    <property type="match status" value="1"/>
</dbReference>
<evidence type="ECO:0000313" key="2">
    <source>
        <dbReference type="EMBL" id="MCL2913599.1"/>
    </source>
</evidence>
<dbReference type="InterPro" id="IPR021836">
    <property type="entry name" value="DUF3429"/>
</dbReference>
<evidence type="ECO:0000256" key="1">
    <source>
        <dbReference type="SAM" id="Phobius"/>
    </source>
</evidence>
<reference evidence="2 3" key="1">
    <citation type="submission" date="2022-01" db="EMBL/GenBank/DDBJ databases">
        <title>Whole genome-based taxonomy of the Shewanellaceae.</title>
        <authorList>
            <person name="Martin-Rodriguez A.J."/>
        </authorList>
    </citation>
    <scope>NUCLEOTIDE SEQUENCE [LARGE SCALE GENOMIC DNA]</scope>
    <source>
        <strain evidence="2 3">DSM 21332</strain>
    </source>
</reference>
<dbReference type="Proteomes" id="UP001202831">
    <property type="component" value="Unassembled WGS sequence"/>
</dbReference>
<accession>A0ABT0N564</accession>
<keyword evidence="1" id="KW-0812">Transmembrane</keyword>
<keyword evidence="1" id="KW-1133">Transmembrane helix</keyword>
<evidence type="ECO:0000313" key="3">
    <source>
        <dbReference type="Proteomes" id="UP001202831"/>
    </source>
</evidence>
<feature type="transmembrane region" description="Helical" evidence="1">
    <location>
        <begin position="47"/>
        <end position="65"/>
    </location>
</feature>
<sequence>MTESTATHHDSNQSESILGYAGLMPFVLAIIYSLTGATEAVNISTQVFVSYSAIILSFLCGALWHKVRVANWSRPLLLVTNILTLLGWTCLALSPTLALLALALCYGLVLLIEQWADRDETQQYLALRRRLTVIVVGLHLLFLILT</sequence>
<keyword evidence="1" id="KW-0472">Membrane</keyword>
<proteinExistence type="predicted"/>
<feature type="transmembrane region" description="Helical" evidence="1">
    <location>
        <begin position="124"/>
        <end position="145"/>
    </location>
</feature>
<comment type="caution">
    <text evidence="2">The sequence shown here is derived from an EMBL/GenBank/DDBJ whole genome shotgun (WGS) entry which is preliminary data.</text>
</comment>
<name>A0ABT0N564_9GAMM</name>
<feature type="transmembrane region" description="Helical" evidence="1">
    <location>
        <begin position="85"/>
        <end position="112"/>
    </location>
</feature>
<feature type="transmembrane region" description="Helical" evidence="1">
    <location>
        <begin position="17"/>
        <end position="35"/>
    </location>
</feature>
<keyword evidence="3" id="KW-1185">Reference proteome</keyword>
<gene>
    <name evidence="2" type="ORF">L2725_07325</name>
</gene>
<organism evidence="2 3">
    <name type="scientific">Shewanella corallii</name>
    <dbReference type="NCBI Taxonomy" id="560080"/>
    <lineage>
        <taxon>Bacteria</taxon>
        <taxon>Pseudomonadati</taxon>
        <taxon>Pseudomonadota</taxon>
        <taxon>Gammaproteobacteria</taxon>
        <taxon>Alteromonadales</taxon>
        <taxon>Shewanellaceae</taxon>
        <taxon>Shewanella</taxon>
    </lineage>
</organism>
<dbReference type="EMBL" id="JAKIKT010000002">
    <property type="protein sequence ID" value="MCL2913599.1"/>
    <property type="molecule type" value="Genomic_DNA"/>
</dbReference>
<protein>
    <submittedName>
        <fullName evidence="2">DUF3429 domain-containing protein</fullName>
    </submittedName>
</protein>
<dbReference type="RefSeq" id="WP_249248338.1">
    <property type="nucleotide sequence ID" value="NZ_JAKIKT010000002.1"/>
</dbReference>